<evidence type="ECO:0000313" key="2">
    <source>
        <dbReference type="Proteomes" id="UP000076738"/>
    </source>
</evidence>
<dbReference type="AlphaFoldDB" id="A0A167P0G7"/>
<evidence type="ECO:0000313" key="1">
    <source>
        <dbReference type="EMBL" id="KZO98286.1"/>
    </source>
</evidence>
<organism evidence="1 2">
    <name type="scientific">Calocera viscosa (strain TUFC12733)</name>
    <dbReference type="NCBI Taxonomy" id="1330018"/>
    <lineage>
        <taxon>Eukaryota</taxon>
        <taxon>Fungi</taxon>
        <taxon>Dikarya</taxon>
        <taxon>Basidiomycota</taxon>
        <taxon>Agaricomycotina</taxon>
        <taxon>Dacrymycetes</taxon>
        <taxon>Dacrymycetales</taxon>
        <taxon>Dacrymycetaceae</taxon>
        <taxon>Calocera</taxon>
    </lineage>
</organism>
<sequence length="314" mass="35326">MPPIDLHGMPLFNSTLTQPGGPLYHERGQQVPLGTSPERSVPLLLLDRWYVIRPFATGSYADPIPWQSPPVLDRPFLVDATANGPFNTDEGLRPRLIVRSGRSPRPLEELQLIGHAYPVPVMDQVNWRDAFFHLTALRRQAIVDDGDHSTLELIVPGFEAATRCVETAGRYYNLQWQTAISSIFEYFLDAAIVLHNPAPSIQTDFERWIRSQTPRLGIDHAEYVPYTYSAALIAPVGYVWPLLAEFLHIREAQGRSDEPMSLEELQMYAASIMVSLRGGPVTIYLGDILGTDDSEVDDRWWEADSEGDDQDEAI</sequence>
<reference evidence="1 2" key="1">
    <citation type="journal article" date="2016" name="Mol. Biol. Evol.">
        <title>Comparative Genomics of Early-Diverging Mushroom-Forming Fungi Provides Insights into the Origins of Lignocellulose Decay Capabilities.</title>
        <authorList>
            <person name="Nagy L.G."/>
            <person name="Riley R."/>
            <person name="Tritt A."/>
            <person name="Adam C."/>
            <person name="Daum C."/>
            <person name="Floudas D."/>
            <person name="Sun H."/>
            <person name="Yadav J.S."/>
            <person name="Pangilinan J."/>
            <person name="Larsson K.H."/>
            <person name="Matsuura K."/>
            <person name="Barry K."/>
            <person name="Labutti K."/>
            <person name="Kuo R."/>
            <person name="Ohm R.A."/>
            <person name="Bhattacharya S.S."/>
            <person name="Shirouzu T."/>
            <person name="Yoshinaga Y."/>
            <person name="Martin F.M."/>
            <person name="Grigoriev I.V."/>
            <person name="Hibbett D.S."/>
        </authorList>
    </citation>
    <scope>NUCLEOTIDE SEQUENCE [LARGE SCALE GENOMIC DNA]</scope>
    <source>
        <strain evidence="1 2">TUFC12733</strain>
    </source>
</reference>
<keyword evidence="2" id="KW-1185">Reference proteome</keyword>
<protein>
    <submittedName>
        <fullName evidence="1">Uncharacterized protein</fullName>
    </submittedName>
</protein>
<accession>A0A167P0G7</accession>
<name>A0A167P0G7_CALVF</name>
<proteinExistence type="predicted"/>
<dbReference type="Proteomes" id="UP000076738">
    <property type="component" value="Unassembled WGS sequence"/>
</dbReference>
<dbReference type="EMBL" id="KV417276">
    <property type="protein sequence ID" value="KZO98286.1"/>
    <property type="molecule type" value="Genomic_DNA"/>
</dbReference>
<gene>
    <name evidence="1" type="ORF">CALVIDRAFT_562210</name>
</gene>